<dbReference type="EMBL" id="KY322437">
    <property type="protein sequence ID" value="AUF82427.1"/>
    <property type="molecule type" value="Genomic_DNA"/>
</dbReference>
<protein>
    <submittedName>
        <fullName evidence="1">Uncharacterized protein</fullName>
    </submittedName>
</protein>
<organism evidence="1">
    <name type="scientific">Tetraselmis virus 1</name>
    <dbReference type="NCBI Taxonomy" id="2060617"/>
    <lineage>
        <taxon>Viruses</taxon>
        <taxon>Varidnaviria</taxon>
        <taxon>Bamfordvirae</taxon>
        <taxon>Nucleocytoviricota</taxon>
        <taxon>Megaviricetes</taxon>
        <taxon>Imitervirales</taxon>
        <taxon>Allomimiviridae</taxon>
        <taxon>Oceanusvirus</taxon>
        <taxon>Oceanusvirus kaneohense</taxon>
    </lineage>
</organism>
<proteinExistence type="predicted"/>
<dbReference type="Proteomes" id="UP000244773">
    <property type="component" value="Segment"/>
</dbReference>
<keyword evidence="2" id="KW-1185">Reference proteome</keyword>
<gene>
    <name evidence="1" type="ORF">TetV_335</name>
</gene>
<accession>A0A2P0VNE5</accession>
<evidence type="ECO:0000313" key="1">
    <source>
        <dbReference type="EMBL" id="AUF82427.1"/>
    </source>
</evidence>
<reference evidence="1" key="1">
    <citation type="journal article" date="2018" name="Virology">
        <title>A giant virus infecting green algae encodes key fermentation genes.</title>
        <authorList>
            <person name="Schvarcz C.R."/>
            <person name="Steward G.F."/>
        </authorList>
    </citation>
    <scope>NUCLEOTIDE SEQUENCE [LARGE SCALE GENOMIC DNA]</scope>
</reference>
<name>A0A2P0VNE5_9VIRU</name>
<sequence>MNFVKGTIILKCPCIIDDNFLGSLTIFYTGAYRRHETASFNVLFNQQENRFEAICVTSQQTMHLKPEALDHTRIKGTYTSKFPGDRGTFQIVKTKA</sequence>
<evidence type="ECO:0000313" key="2">
    <source>
        <dbReference type="Proteomes" id="UP000244773"/>
    </source>
</evidence>